<feature type="transmembrane region" description="Helical" evidence="1">
    <location>
        <begin position="59"/>
        <end position="78"/>
    </location>
</feature>
<evidence type="ECO:0000256" key="1">
    <source>
        <dbReference type="SAM" id="Phobius"/>
    </source>
</evidence>
<evidence type="ECO:0000313" key="3">
    <source>
        <dbReference type="Proteomes" id="UP000219182"/>
    </source>
</evidence>
<protein>
    <submittedName>
        <fullName evidence="2">Uncharacterized protein</fullName>
    </submittedName>
</protein>
<reference evidence="2 3" key="1">
    <citation type="submission" date="2017-09" db="EMBL/GenBank/DDBJ databases">
        <title>Mesorhizobum sanjuanii sp. nov. isolated from nodules of Lotus tenuis in saline-alkaline lowlands of Flooding Pampa.</title>
        <authorList>
            <person name="Sannazzaro A.I."/>
            <person name="Torres Tejerizo G.A."/>
            <person name="Fontana F."/>
            <person name="Cumpa Velazquez L.M."/>
            <person name="Hansen L."/>
            <person name="Pistorio M."/>
            <person name="Estrella M.J."/>
        </authorList>
    </citation>
    <scope>NUCLEOTIDE SEQUENCE [LARGE SCALE GENOMIC DNA]</scope>
    <source>
        <strain evidence="2 3">BSA136</strain>
    </source>
</reference>
<dbReference type="EMBL" id="NWQG01000050">
    <property type="protein sequence ID" value="PDQ21190.1"/>
    <property type="molecule type" value="Genomic_DNA"/>
</dbReference>
<comment type="caution">
    <text evidence="2">The sequence shown here is derived from an EMBL/GenBank/DDBJ whole genome shotgun (WGS) entry which is preliminary data.</text>
</comment>
<name>A0A2A6FGV9_9HYPH</name>
<keyword evidence="3" id="KW-1185">Reference proteome</keyword>
<organism evidence="2 3">
    <name type="scientific">Mesorhizobium sanjuanii</name>
    <dbReference type="NCBI Taxonomy" id="2037900"/>
    <lineage>
        <taxon>Bacteria</taxon>
        <taxon>Pseudomonadati</taxon>
        <taxon>Pseudomonadota</taxon>
        <taxon>Alphaproteobacteria</taxon>
        <taxon>Hyphomicrobiales</taxon>
        <taxon>Phyllobacteriaceae</taxon>
        <taxon>Mesorhizobium</taxon>
    </lineage>
</organism>
<feature type="transmembrane region" description="Helical" evidence="1">
    <location>
        <begin position="33"/>
        <end position="53"/>
    </location>
</feature>
<sequence length="83" mass="9320">MQNAPKRLIQHAALRVAALQQQRKLARMTNEPLRLVAFLAVVLALLNSGYHFHQGDVVATLYFMVGAILVTAVTRLSVRRRLI</sequence>
<proteinExistence type="predicted"/>
<evidence type="ECO:0000313" key="2">
    <source>
        <dbReference type="EMBL" id="PDQ21190.1"/>
    </source>
</evidence>
<gene>
    <name evidence="2" type="ORF">CN311_10115</name>
</gene>
<dbReference type="AlphaFoldDB" id="A0A2A6FGV9"/>
<keyword evidence="1" id="KW-1133">Transmembrane helix</keyword>
<dbReference type="Proteomes" id="UP000219182">
    <property type="component" value="Unassembled WGS sequence"/>
</dbReference>
<accession>A0A2A6FGV9</accession>
<keyword evidence="1" id="KW-0812">Transmembrane</keyword>
<keyword evidence="1" id="KW-0472">Membrane</keyword>